<evidence type="ECO:0000313" key="4">
    <source>
        <dbReference type="EMBL" id="RLV59633.1"/>
    </source>
</evidence>
<dbReference type="GO" id="GO:0015074">
    <property type="term" value="P:DNA integration"/>
    <property type="evidence" value="ECO:0007669"/>
    <property type="project" value="InterPro"/>
</dbReference>
<comment type="similarity">
    <text evidence="1">Belongs to the transposase IS21/IS408/IS1162 family.</text>
</comment>
<dbReference type="InterPro" id="IPR054353">
    <property type="entry name" value="IstA-like_C"/>
</dbReference>
<dbReference type="PROSITE" id="PS50994">
    <property type="entry name" value="INTEGRASE"/>
    <property type="match status" value="1"/>
</dbReference>
<dbReference type="Gene3D" id="3.30.420.10">
    <property type="entry name" value="Ribonuclease H-like superfamily/Ribonuclease H"/>
    <property type="match status" value="1"/>
</dbReference>
<dbReference type="Proteomes" id="UP000281474">
    <property type="component" value="Unassembled WGS sequence"/>
</dbReference>
<dbReference type="InterPro" id="IPR012337">
    <property type="entry name" value="RNaseH-like_sf"/>
</dbReference>
<gene>
    <name evidence="4" type="ORF">D5018_11350</name>
</gene>
<dbReference type="EMBL" id="QZEI01000030">
    <property type="protein sequence ID" value="RLV59633.1"/>
    <property type="molecule type" value="Genomic_DNA"/>
</dbReference>
<dbReference type="SUPFAM" id="SSF53098">
    <property type="entry name" value="Ribonuclease H-like"/>
    <property type="match status" value="1"/>
</dbReference>
<feature type="domain" description="HTH IS408-type" evidence="2">
    <location>
        <begin position="4"/>
        <end position="83"/>
    </location>
</feature>
<sequence>MNKVREILRLKFDCQLSLRNIGTCLKVGRSTISEILSRFKLSELGWPLPDGISDQELSKALYHTKVPSSDKVMPDFAKCTQELKRKGMTKRLLWEEYHSEFQQQAYGYTQFCEHYIRWQKSQKRSMRQIHIAGEKLFIDYCGPTVPVVNPDTGEIRDAQIFVATFGASNYTYVEASPSQKQEHWLQAHVNAFEHFGGVPHLLVPDNLKSAVIKPCRYEPKLNESYHKLANHYGTAVIPTRPYKPKDKAKVENAVLVVERWILMRIRYQTFHTFAELNLTIKDLMKDLNLRVMRQVGATRLELFEKLDKPALKPLPSEPYYHVETKRAKVCPDYHILYQKHYYSVPHHLVGQHVELEASSKIVRIYHQNVLVAQHPTSSVIGKKSTIDEHMPEAHQYQNYKWTPERIMSWGNAIGTSAENVVQQLMLK</sequence>
<evidence type="ECO:0000256" key="1">
    <source>
        <dbReference type="ARBA" id="ARBA00009277"/>
    </source>
</evidence>
<keyword evidence="5" id="KW-1185">Reference proteome</keyword>
<evidence type="ECO:0000259" key="2">
    <source>
        <dbReference type="PROSITE" id="PS50532"/>
    </source>
</evidence>
<feature type="non-terminal residue" evidence="4">
    <location>
        <position position="427"/>
    </location>
</feature>
<evidence type="ECO:0000313" key="5">
    <source>
        <dbReference type="Proteomes" id="UP000281474"/>
    </source>
</evidence>
<dbReference type="NCBIfam" id="NF033546">
    <property type="entry name" value="transpos_IS21"/>
    <property type="match status" value="1"/>
</dbReference>
<evidence type="ECO:0000259" key="3">
    <source>
        <dbReference type="PROSITE" id="PS50994"/>
    </source>
</evidence>
<dbReference type="InterPro" id="IPR017895">
    <property type="entry name" value="HTH_IS408/IS1162_type"/>
</dbReference>
<dbReference type="PANTHER" id="PTHR35004">
    <property type="entry name" value="TRANSPOSASE RV3428C-RELATED"/>
    <property type="match status" value="1"/>
</dbReference>
<organism evidence="4 5">
    <name type="scientific">Parashewanella curva</name>
    <dbReference type="NCBI Taxonomy" id="2338552"/>
    <lineage>
        <taxon>Bacteria</taxon>
        <taxon>Pseudomonadati</taxon>
        <taxon>Pseudomonadota</taxon>
        <taxon>Gammaproteobacteria</taxon>
        <taxon>Alteromonadales</taxon>
        <taxon>Shewanellaceae</taxon>
        <taxon>Parashewanella</taxon>
    </lineage>
</organism>
<name>A0A3L8PYB4_9GAMM</name>
<reference evidence="4 5" key="1">
    <citation type="submission" date="2018-09" db="EMBL/GenBank/DDBJ databases">
        <title>Phylogeny of the Shewanellaceae, and recommendation for two new genera, Pseudoshewanella and Parashewanella.</title>
        <authorList>
            <person name="Wang G."/>
        </authorList>
    </citation>
    <scope>NUCLEOTIDE SEQUENCE [LARGE SCALE GENOMIC DNA]</scope>
    <source>
        <strain evidence="4 5">C51</strain>
    </source>
</reference>
<comment type="caution">
    <text evidence="4">The sequence shown here is derived from an EMBL/GenBank/DDBJ whole genome shotgun (WGS) entry which is preliminary data.</text>
</comment>
<protein>
    <submittedName>
        <fullName evidence="4">IS21 family transposase</fullName>
    </submittedName>
</protein>
<dbReference type="InterPro" id="IPR001584">
    <property type="entry name" value="Integrase_cat-core"/>
</dbReference>
<dbReference type="PANTHER" id="PTHR35004:SF8">
    <property type="entry name" value="TRANSPOSASE RV3428C-RELATED"/>
    <property type="match status" value="1"/>
</dbReference>
<dbReference type="AlphaFoldDB" id="A0A3L8PYB4"/>
<dbReference type="GO" id="GO:0003676">
    <property type="term" value="F:nucleic acid binding"/>
    <property type="evidence" value="ECO:0007669"/>
    <property type="project" value="InterPro"/>
</dbReference>
<accession>A0A3L8PYB4</accession>
<dbReference type="PROSITE" id="PS50532">
    <property type="entry name" value="HTH_IS408"/>
    <property type="match status" value="1"/>
</dbReference>
<dbReference type="Pfam" id="PF22483">
    <property type="entry name" value="Mu-transpos_C_2"/>
    <property type="match status" value="1"/>
</dbReference>
<feature type="domain" description="Integrase catalytic" evidence="3">
    <location>
        <begin position="124"/>
        <end position="307"/>
    </location>
</feature>
<proteinExistence type="inferred from homology"/>
<dbReference type="InterPro" id="IPR036397">
    <property type="entry name" value="RNaseH_sf"/>
</dbReference>